<dbReference type="EMBL" id="CP066776">
    <property type="protein sequence ID" value="QQL44601.1"/>
    <property type="molecule type" value="Genomic_DNA"/>
</dbReference>
<reference evidence="1 2" key="1">
    <citation type="submission" date="2020-12" db="EMBL/GenBank/DDBJ databases">
        <title>Sulforoseuscoccus oceanibium gen. nov., sp. nov., a representative of the phylum Verrucomicrobia with special cytoplasmic membrane, and proposal of Sulforoseuscoccusaceae fam. nov.</title>
        <authorList>
            <person name="Xi F."/>
        </authorList>
    </citation>
    <scope>NUCLEOTIDE SEQUENCE [LARGE SCALE GENOMIC DNA]</scope>
    <source>
        <strain evidence="1 2">T37</strain>
    </source>
</reference>
<dbReference type="RefSeq" id="WP_164365756.1">
    <property type="nucleotide sequence ID" value="NZ_CP066776.1"/>
</dbReference>
<dbReference type="KEGG" id="soa:G3M56_012020"/>
<evidence type="ECO:0000313" key="1">
    <source>
        <dbReference type="EMBL" id="QQL44601.1"/>
    </source>
</evidence>
<gene>
    <name evidence="1" type="ORF">G3M56_012020</name>
</gene>
<protein>
    <submittedName>
        <fullName evidence="1">Uncharacterized protein</fullName>
    </submittedName>
</protein>
<sequence length="53" mass="5607">MKSIAGSILVLAAAILLQPVIENFSRMGEAMLFAVPVLIFAVAYLIAGLRSES</sequence>
<accession>A0A6B3L6I8</accession>
<organism evidence="1 2">
    <name type="scientific">Sulfuriroseicoccus oceanibius</name>
    <dbReference type="NCBI Taxonomy" id="2707525"/>
    <lineage>
        <taxon>Bacteria</taxon>
        <taxon>Pseudomonadati</taxon>
        <taxon>Verrucomicrobiota</taxon>
        <taxon>Verrucomicrobiia</taxon>
        <taxon>Verrucomicrobiales</taxon>
        <taxon>Verrucomicrobiaceae</taxon>
        <taxon>Sulfuriroseicoccus</taxon>
    </lineage>
</organism>
<dbReference type="AlphaFoldDB" id="A0A6B3L6I8"/>
<keyword evidence="2" id="KW-1185">Reference proteome</keyword>
<name>A0A6B3L6I8_9BACT</name>
<proteinExistence type="predicted"/>
<evidence type="ECO:0000313" key="2">
    <source>
        <dbReference type="Proteomes" id="UP000475117"/>
    </source>
</evidence>
<dbReference type="Proteomes" id="UP000475117">
    <property type="component" value="Chromosome"/>
</dbReference>